<evidence type="ECO:0000313" key="2">
    <source>
        <dbReference type="EMBL" id="KAF2091392.1"/>
    </source>
</evidence>
<sequence>MSPRSGGTGNTREATGHKREDEQAEQGQAIAPARASSEHIAPGYLTPKRPWWWGTKDQKKRKKWCVADSCMSWNPVMEVERVQWTRKKRWVMRTSGCGDGPQPRRGGRKDFKCLNAWGAFSGGGYLLGREHGVECRCGLRTARKASSAPAGPPKNELTSVNGEPTLNPSAKLRPSLLPQMKKKSDILAFGHTTERRPCPKHPFRRSQTLVVQDISRIDKGQIRSNDDAAHNGVESKNPATARGSGGNRSPHLEHARAIGLAANSKRAPHIESNEEAEKAEDD</sequence>
<reference evidence="2" key="1">
    <citation type="journal article" date="2020" name="Stud. Mycol.">
        <title>101 Dothideomycetes genomes: a test case for predicting lifestyles and emergence of pathogens.</title>
        <authorList>
            <person name="Haridas S."/>
            <person name="Albert R."/>
            <person name="Binder M."/>
            <person name="Bloem J."/>
            <person name="Labutti K."/>
            <person name="Salamov A."/>
            <person name="Andreopoulos B."/>
            <person name="Baker S."/>
            <person name="Barry K."/>
            <person name="Bills G."/>
            <person name="Bluhm B."/>
            <person name="Cannon C."/>
            <person name="Castanera R."/>
            <person name="Culley D."/>
            <person name="Daum C."/>
            <person name="Ezra D."/>
            <person name="Gonzalez J."/>
            <person name="Henrissat B."/>
            <person name="Kuo A."/>
            <person name="Liang C."/>
            <person name="Lipzen A."/>
            <person name="Lutzoni F."/>
            <person name="Magnuson J."/>
            <person name="Mondo S."/>
            <person name="Nolan M."/>
            <person name="Ohm R."/>
            <person name="Pangilinan J."/>
            <person name="Park H.-J."/>
            <person name="Ramirez L."/>
            <person name="Alfaro M."/>
            <person name="Sun H."/>
            <person name="Tritt A."/>
            <person name="Yoshinaga Y."/>
            <person name="Zwiers L.-H."/>
            <person name="Turgeon B."/>
            <person name="Goodwin S."/>
            <person name="Spatafora J."/>
            <person name="Crous P."/>
            <person name="Grigoriev I."/>
        </authorList>
    </citation>
    <scope>NUCLEOTIDE SEQUENCE</scope>
    <source>
        <strain evidence="2">CBS 121410</strain>
    </source>
</reference>
<keyword evidence="3" id="KW-1185">Reference proteome</keyword>
<dbReference type="EMBL" id="ML978711">
    <property type="protein sequence ID" value="KAF2091392.1"/>
    <property type="molecule type" value="Genomic_DNA"/>
</dbReference>
<feature type="compositionally biased region" description="Basic and acidic residues" evidence="1">
    <location>
        <begin position="215"/>
        <end position="229"/>
    </location>
</feature>
<feature type="region of interest" description="Disordered" evidence="1">
    <location>
        <begin position="142"/>
        <end position="179"/>
    </location>
</feature>
<proteinExistence type="predicted"/>
<evidence type="ECO:0000256" key="1">
    <source>
        <dbReference type="SAM" id="MobiDB-lite"/>
    </source>
</evidence>
<feature type="compositionally biased region" description="Polar residues" evidence="1">
    <location>
        <begin position="156"/>
        <end position="168"/>
    </location>
</feature>
<feature type="region of interest" description="Disordered" evidence="1">
    <location>
        <begin position="1"/>
        <end position="51"/>
    </location>
</feature>
<comment type="caution">
    <text evidence="2">The sequence shown here is derived from an EMBL/GenBank/DDBJ whole genome shotgun (WGS) entry which is preliminary data.</text>
</comment>
<gene>
    <name evidence="2" type="ORF">K490DRAFT_52615</name>
</gene>
<evidence type="ECO:0000313" key="3">
    <source>
        <dbReference type="Proteomes" id="UP000799776"/>
    </source>
</evidence>
<dbReference type="AlphaFoldDB" id="A0A9P4M1P0"/>
<feature type="region of interest" description="Disordered" evidence="1">
    <location>
        <begin position="214"/>
        <end position="282"/>
    </location>
</feature>
<dbReference type="Proteomes" id="UP000799776">
    <property type="component" value="Unassembled WGS sequence"/>
</dbReference>
<name>A0A9P4M1P0_9PEZI</name>
<protein>
    <submittedName>
        <fullName evidence="2">Uncharacterized protein</fullName>
    </submittedName>
</protein>
<organism evidence="2 3">
    <name type="scientific">Saccharata proteae CBS 121410</name>
    <dbReference type="NCBI Taxonomy" id="1314787"/>
    <lineage>
        <taxon>Eukaryota</taxon>
        <taxon>Fungi</taxon>
        <taxon>Dikarya</taxon>
        <taxon>Ascomycota</taxon>
        <taxon>Pezizomycotina</taxon>
        <taxon>Dothideomycetes</taxon>
        <taxon>Dothideomycetes incertae sedis</taxon>
        <taxon>Botryosphaeriales</taxon>
        <taxon>Saccharataceae</taxon>
        <taxon>Saccharata</taxon>
    </lineage>
</organism>
<accession>A0A9P4M1P0</accession>